<comment type="caution">
    <text evidence="1">The sequence shown here is derived from an EMBL/GenBank/DDBJ whole genome shotgun (WGS) entry which is preliminary data.</text>
</comment>
<gene>
    <name evidence="1" type="ORF">M6B38_118595</name>
</gene>
<reference evidence="1" key="1">
    <citation type="journal article" date="2023" name="GigaByte">
        <title>Genome assembly of the bearded iris, Iris pallida Lam.</title>
        <authorList>
            <person name="Bruccoleri R.E."/>
            <person name="Oakeley E.J."/>
            <person name="Faust A.M.E."/>
            <person name="Altorfer M."/>
            <person name="Dessus-Babus S."/>
            <person name="Burckhardt D."/>
            <person name="Oertli M."/>
            <person name="Naumann U."/>
            <person name="Petersen F."/>
            <person name="Wong J."/>
        </authorList>
    </citation>
    <scope>NUCLEOTIDE SEQUENCE</scope>
    <source>
        <strain evidence="1">GSM-AAB239-AS_SAM_17_03QT</strain>
    </source>
</reference>
<protein>
    <submittedName>
        <fullName evidence="1">Short-chain dehydrogenase TIC 32, chloroplastic-like</fullName>
    </submittedName>
</protein>
<evidence type="ECO:0000313" key="1">
    <source>
        <dbReference type="EMBL" id="KAJ6840774.1"/>
    </source>
</evidence>
<evidence type="ECO:0000313" key="2">
    <source>
        <dbReference type="Proteomes" id="UP001140949"/>
    </source>
</evidence>
<name>A0AAX6HJQ6_IRIPA</name>
<dbReference type="EMBL" id="JANAVB010009198">
    <property type="protein sequence ID" value="KAJ6840774.1"/>
    <property type="molecule type" value="Genomic_DNA"/>
</dbReference>
<keyword evidence="2" id="KW-1185">Reference proteome</keyword>
<dbReference type="InterPro" id="IPR055280">
    <property type="entry name" value="TIC32"/>
</dbReference>
<sequence>MWPFNRKGASGFSYTSTAEEVTEGIDGRGLTAIVTGASSGIGAETARVLAMRGVHVVMGVRNLSAGNDVKEAISKEVPTAKVDVLSLDLSSMASVRRFASDFDSLELPLNILVNNAGIMGVPFSLSHDGMELHFATNHGGHFLLTHLLLKNMKDTSCRSNFEGRIVNVTSEGHKLVHREGIRFNRINDESGYFSYFAYGQSKLANILHANELSRRLEEEEVKITANSVHPGVIFTNLYRYHSIMNAFTNTLGKMVMKNVQQGAATTCYVALHPQVEGVTGKYFSNSNLSTPSKKASDADLAKKLWDFSLNVISAQHQAPINT</sequence>
<proteinExistence type="predicted"/>
<dbReference type="PANTHER" id="PTHR48476:SF1">
    <property type="entry name" value="SHORT-CHAIN DEHYDROGENASE TIC 32, CHLOROPLASTIC-LIKE"/>
    <property type="match status" value="1"/>
</dbReference>
<organism evidence="1 2">
    <name type="scientific">Iris pallida</name>
    <name type="common">Sweet iris</name>
    <dbReference type="NCBI Taxonomy" id="29817"/>
    <lineage>
        <taxon>Eukaryota</taxon>
        <taxon>Viridiplantae</taxon>
        <taxon>Streptophyta</taxon>
        <taxon>Embryophyta</taxon>
        <taxon>Tracheophyta</taxon>
        <taxon>Spermatophyta</taxon>
        <taxon>Magnoliopsida</taxon>
        <taxon>Liliopsida</taxon>
        <taxon>Asparagales</taxon>
        <taxon>Iridaceae</taxon>
        <taxon>Iridoideae</taxon>
        <taxon>Irideae</taxon>
        <taxon>Iris</taxon>
    </lineage>
</organism>
<dbReference type="Pfam" id="PF00106">
    <property type="entry name" value="adh_short"/>
    <property type="match status" value="1"/>
</dbReference>
<dbReference type="Gene3D" id="3.40.50.720">
    <property type="entry name" value="NAD(P)-binding Rossmann-like Domain"/>
    <property type="match status" value="1"/>
</dbReference>
<dbReference type="SUPFAM" id="SSF51735">
    <property type="entry name" value="NAD(P)-binding Rossmann-fold domains"/>
    <property type="match status" value="1"/>
</dbReference>
<dbReference type="PRINTS" id="PR00081">
    <property type="entry name" value="GDHRDH"/>
</dbReference>
<accession>A0AAX6HJQ6</accession>
<dbReference type="CDD" id="cd05327">
    <property type="entry name" value="retinol-DH_like_SDR_c_like"/>
    <property type="match status" value="1"/>
</dbReference>
<dbReference type="AlphaFoldDB" id="A0AAX6HJQ6"/>
<dbReference type="InterPro" id="IPR002347">
    <property type="entry name" value="SDR_fam"/>
</dbReference>
<reference evidence="1" key="2">
    <citation type="submission" date="2023-04" db="EMBL/GenBank/DDBJ databases">
        <authorList>
            <person name="Bruccoleri R.E."/>
            <person name="Oakeley E.J."/>
            <person name="Faust A.-M."/>
            <person name="Dessus-Babus S."/>
            <person name="Altorfer M."/>
            <person name="Burckhardt D."/>
            <person name="Oertli M."/>
            <person name="Naumann U."/>
            <person name="Petersen F."/>
            <person name="Wong J."/>
        </authorList>
    </citation>
    <scope>NUCLEOTIDE SEQUENCE</scope>
    <source>
        <strain evidence="1">GSM-AAB239-AS_SAM_17_03QT</strain>
        <tissue evidence="1">Leaf</tissue>
    </source>
</reference>
<dbReference type="Proteomes" id="UP001140949">
    <property type="component" value="Unassembled WGS sequence"/>
</dbReference>
<dbReference type="InterPro" id="IPR036291">
    <property type="entry name" value="NAD(P)-bd_dom_sf"/>
</dbReference>
<dbReference type="PANTHER" id="PTHR48476">
    <property type="entry name" value="SHORT-CHAIN DEHYDROGENASE TIC 32, CHLOROPLASTIC-LIKE"/>
    <property type="match status" value="1"/>
</dbReference>